<comment type="subcellular location">
    <subcellularLocation>
        <location evidence="1">Membrane</location>
        <topology evidence="1">Multi-pass membrane protein</topology>
    </subcellularLocation>
</comment>
<evidence type="ECO:0000256" key="1">
    <source>
        <dbReference type="ARBA" id="ARBA00004141"/>
    </source>
</evidence>
<dbReference type="OrthoDB" id="9793589at2"/>
<reference evidence="13 14" key="2">
    <citation type="journal article" date="2017" name="Int. J. Syst. Evol. Microbiol.">
        <title>Mycobacterium stephanolepidis sp. nov., a rapidly growing species related to Mycobacterium chelonae, isolated from marine teleost fish, Stephanolepis cirrhifer.</title>
        <authorList>
            <person name="Fukano H."/>
            <person name="Wada S."/>
            <person name="Kurata O."/>
            <person name="Katayama K."/>
            <person name="Fujiwara N."/>
            <person name="Hoshino Y."/>
        </authorList>
    </citation>
    <scope>NUCLEOTIDE SEQUENCE [LARGE SCALE GENOMIC DNA]</scope>
    <source>
        <strain evidence="13 14">NJB0901</strain>
    </source>
</reference>
<gene>
    <name evidence="13" type="ORF">MSTE_02498</name>
</gene>
<keyword evidence="6 11" id="KW-1133">Transmembrane helix</keyword>
<dbReference type="PANTHER" id="PTHR43562:SF3">
    <property type="entry name" value="SODIUM ION_PROTON EXCHANGER (EUROFUNG)"/>
    <property type="match status" value="1"/>
</dbReference>
<evidence type="ECO:0000313" key="14">
    <source>
        <dbReference type="Proteomes" id="UP000217954"/>
    </source>
</evidence>
<reference evidence="14" key="1">
    <citation type="journal article" date="2017" name="Genome Announc.">
        <title>Complete Genome Sequence of Mycobacterium stephanolepidis.</title>
        <authorList>
            <person name="Fukano H."/>
            <person name="Yoshida M."/>
            <person name="Katayama Y."/>
            <person name="Omatsu T."/>
            <person name="Mizutani T."/>
            <person name="Kurata O."/>
            <person name="Wada S."/>
            <person name="Hoshino Y."/>
        </authorList>
    </citation>
    <scope>NUCLEOTIDE SEQUENCE [LARGE SCALE GENOMIC DNA]</scope>
    <source>
        <strain evidence="14">NJB0901</strain>
    </source>
</reference>
<evidence type="ECO:0000256" key="3">
    <source>
        <dbReference type="ARBA" id="ARBA00022448"/>
    </source>
</evidence>
<dbReference type="InterPro" id="IPR006153">
    <property type="entry name" value="Cation/H_exchanger_TM"/>
</dbReference>
<feature type="transmembrane region" description="Helical" evidence="11">
    <location>
        <begin position="360"/>
        <end position="379"/>
    </location>
</feature>
<protein>
    <submittedName>
        <fullName evidence="13">Putative Na+/H+ antiporter</fullName>
    </submittedName>
</protein>
<evidence type="ECO:0000256" key="5">
    <source>
        <dbReference type="ARBA" id="ARBA00022692"/>
    </source>
</evidence>
<keyword evidence="3" id="KW-0813">Transport</keyword>
<comment type="similarity">
    <text evidence="2">Belongs to the monovalent cation:proton antiporter 2 (CPA2) transporter (TC 2.A.37) family.</text>
</comment>
<proteinExistence type="inferred from homology"/>
<feature type="transmembrane region" description="Helical" evidence="11">
    <location>
        <begin position="322"/>
        <end position="348"/>
    </location>
</feature>
<dbReference type="KEGG" id="mste:MSTE_02498"/>
<keyword evidence="14" id="KW-1185">Reference proteome</keyword>
<evidence type="ECO:0000259" key="12">
    <source>
        <dbReference type="Pfam" id="PF00999"/>
    </source>
</evidence>
<dbReference type="GO" id="GO:0016020">
    <property type="term" value="C:membrane"/>
    <property type="evidence" value="ECO:0007669"/>
    <property type="project" value="UniProtKB-SubCell"/>
</dbReference>
<dbReference type="PANTHER" id="PTHR43562">
    <property type="entry name" value="NAPA-TYPE SODIUM/HYDROGEN ANTIPORTER"/>
    <property type="match status" value="1"/>
</dbReference>
<dbReference type="AlphaFoldDB" id="A0A1Z4EXZ1"/>
<feature type="transmembrane region" description="Helical" evidence="11">
    <location>
        <begin position="391"/>
        <end position="409"/>
    </location>
</feature>
<feature type="domain" description="Cation/H+ exchanger transmembrane" evidence="12">
    <location>
        <begin position="28"/>
        <end position="413"/>
    </location>
</feature>
<dbReference type="EMBL" id="AP018165">
    <property type="protein sequence ID" value="BAX97808.1"/>
    <property type="molecule type" value="Genomic_DNA"/>
</dbReference>
<feature type="transmembrane region" description="Helical" evidence="11">
    <location>
        <begin position="49"/>
        <end position="68"/>
    </location>
</feature>
<keyword evidence="7" id="KW-0915">Sodium</keyword>
<accession>A0A1Z4EXZ1</accession>
<keyword evidence="9 11" id="KW-0472">Membrane</keyword>
<dbReference type="GO" id="GO:1902600">
    <property type="term" value="P:proton transmembrane transport"/>
    <property type="evidence" value="ECO:0007669"/>
    <property type="project" value="InterPro"/>
</dbReference>
<evidence type="ECO:0000256" key="8">
    <source>
        <dbReference type="ARBA" id="ARBA00023065"/>
    </source>
</evidence>
<keyword evidence="4" id="KW-0050">Antiport</keyword>
<dbReference type="Gene3D" id="1.20.1530.20">
    <property type="match status" value="1"/>
</dbReference>
<feature type="transmembrane region" description="Helical" evidence="11">
    <location>
        <begin position="241"/>
        <end position="261"/>
    </location>
</feature>
<evidence type="ECO:0000256" key="10">
    <source>
        <dbReference type="ARBA" id="ARBA00023201"/>
    </source>
</evidence>
<evidence type="ECO:0000256" key="2">
    <source>
        <dbReference type="ARBA" id="ARBA00005551"/>
    </source>
</evidence>
<feature type="transmembrane region" description="Helical" evidence="11">
    <location>
        <begin position="112"/>
        <end position="134"/>
    </location>
</feature>
<dbReference type="InterPro" id="IPR038770">
    <property type="entry name" value="Na+/solute_symporter_sf"/>
</dbReference>
<dbReference type="Proteomes" id="UP000217954">
    <property type="component" value="Chromosome"/>
</dbReference>
<evidence type="ECO:0000256" key="7">
    <source>
        <dbReference type="ARBA" id="ARBA00023053"/>
    </source>
</evidence>
<feature type="transmembrane region" description="Helical" evidence="11">
    <location>
        <begin position="298"/>
        <end position="316"/>
    </location>
</feature>
<evidence type="ECO:0000313" key="13">
    <source>
        <dbReference type="EMBL" id="BAX97808.1"/>
    </source>
</evidence>
<dbReference type="Pfam" id="PF00999">
    <property type="entry name" value="Na_H_Exchanger"/>
    <property type="match status" value="1"/>
</dbReference>
<name>A0A1Z4EXZ1_9MYCO</name>
<dbReference type="GO" id="GO:0006814">
    <property type="term" value="P:sodium ion transport"/>
    <property type="evidence" value="ECO:0007669"/>
    <property type="project" value="UniProtKB-KW"/>
</dbReference>
<evidence type="ECO:0000256" key="6">
    <source>
        <dbReference type="ARBA" id="ARBA00022989"/>
    </source>
</evidence>
<feature type="transmembrane region" description="Helical" evidence="11">
    <location>
        <begin position="17"/>
        <end position="37"/>
    </location>
</feature>
<evidence type="ECO:0000256" key="9">
    <source>
        <dbReference type="ARBA" id="ARBA00023136"/>
    </source>
</evidence>
<dbReference type="RefSeq" id="WP_096501541.1">
    <property type="nucleotide sequence ID" value="NZ_AP018165.1"/>
</dbReference>
<feature type="transmembrane region" description="Helical" evidence="11">
    <location>
        <begin position="80"/>
        <end position="100"/>
    </location>
</feature>
<keyword evidence="5 11" id="KW-0812">Transmembrane</keyword>
<feature type="transmembrane region" description="Helical" evidence="11">
    <location>
        <begin position="146"/>
        <end position="169"/>
    </location>
</feature>
<feature type="transmembrane region" description="Helical" evidence="11">
    <location>
        <begin position="206"/>
        <end position="229"/>
    </location>
</feature>
<feature type="transmembrane region" description="Helical" evidence="11">
    <location>
        <begin position="181"/>
        <end position="200"/>
    </location>
</feature>
<keyword evidence="8" id="KW-0406">Ion transport</keyword>
<sequence>MSVAVVALASLPKETTLVFFVDLVLLLVAALICGAAAARIGLSKMVGEIAAGVLLGPTVFGHFCPGWAQALFGPGSGSEIISGLGQLSVVLLVGVAGMHVDIDMIRQRMARIAIISTLGLAIPLACGVAAGLAVPEPLKPPGVERITFALFLGTAIAVSAIPVIARILMDLGLSKHEITQVILAAAVVDDVAGWVLLSVVTGTDGAHTGALLQMSLAILCVLAASAFFARQVTRRQLMHRCSNLAASTSTTATAATIILFATAGQLLGFEPVIGAFFAGMLIALATPPGSRVHKPMHTMAIAFFSPIFFATIGLQLDLSKLASIPVLILTATTCLVAVASKFIGAGLGARMSRFSWRESIAIGAGLNTRGVIQIVIATVGVRCGVFGPEMFTALVVTTIVTTIIAAPVLRHTLAPNPDTEHDQTPAPADPQLELATSGAAIRIKVAPS</sequence>
<evidence type="ECO:0000256" key="4">
    <source>
        <dbReference type="ARBA" id="ARBA00022449"/>
    </source>
</evidence>
<dbReference type="GO" id="GO:0015297">
    <property type="term" value="F:antiporter activity"/>
    <property type="evidence" value="ECO:0007669"/>
    <property type="project" value="UniProtKB-KW"/>
</dbReference>
<evidence type="ECO:0000256" key="11">
    <source>
        <dbReference type="SAM" id="Phobius"/>
    </source>
</evidence>
<feature type="transmembrane region" description="Helical" evidence="11">
    <location>
        <begin position="267"/>
        <end position="286"/>
    </location>
</feature>
<organism evidence="13 14">
    <name type="scientific">[Mycobacterium] stephanolepidis</name>
    <dbReference type="NCBI Taxonomy" id="1520670"/>
    <lineage>
        <taxon>Bacteria</taxon>
        <taxon>Bacillati</taxon>
        <taxon>Actinomycetota</taxon>
        <taxon>Actinomycetes</taxon>
        <taxon>Mycobacteriales</taxon>
        <taxon>Mycobacteriaceae</taxon>
        <taxon>Mycobacteroides</taxon>
    </lineage>
</organism>
<keyword evidence="10" id="KW-0739">Sodium transport</keyword>